<evidence type="ECO:0000259" key="8">
    <source>
        <dbReference type="PROSITE" id="PS50928"/>
    </source>
</evidence>
<keyword evidence="3" id="KW-1003">Cell membrane</keyword>
<dbReference type="CDD" id="cd06261">
    <property type="entry name" value="TM_PBP2"/>
    <property type="match status" value="1"/>
</dbReference>
<gene>
    <name evidence="9" type="ORF">ABB55_13135</name>
</gene>
<keyword evidence="6 7" id="KW-0472">Membrane</keyword>
<feature type="transmembrane region" description="Helical" evidence="7">
    <location>
        <begin position="120"/>
        <end position="140"/>
    </location>
</feature>
<dbReference type="InterPro" id="IPR000515">
    <property type="entry name" value="MetI-like"/>
</dbReference>
<feature type="transmembrane region" description="Helical" evidence="7">
    <location>
        <begin position="87"/>
        <end position="108"/>
    </location>
</feature>
<keyword evidence="10" id="KW-1185">Reference proteome</keyword>
<sequence length="307" mass="32967">MAEAATIAQTRAAPARRHAGETAVAWLLAAPATLAYVAMILVPSLALVVLAFTDYELGAPGFRWVGLGNFTELMADRGFLRSVANTALYVLFVAPVSVALGLAIALLIEGGRRGRALFRALFFLPVVSLTVAMATAWSYILHPTIGPLNALLRAVGIDGANWLGDSGTVLLSLGLIGIWENAGFNLVLFLAGLTAIPRDLYAAAEMDGVKSAWDRFVTVTWPMLGPTTLFVVIITTVRAIRVFDTVATLTQGGPNKASEVILFTMYTEGFSFFRMGYSAAITLLFLVAVTVLMLVQNRLIDRRVHYG</sequence>
<feature type="transmembrane region" description="Helical" evidence="7">
    <location>
        <begin position="169"/>
        <end position="196"/>
    </location>
</feature>
<dbReference type="Proteomes" id="UP000048984">
    <property type="component" value="Unassembled WGS sequence"/>
</dbReference>
<dbReference type="Pfam" id="PF00528">
    <property type="entry name" value="BPD_transp_1"/>
    <property type="match status" value="1"/>
</dbReference>
<evidence type="ECO:0000313" key="9">
    <source>
        <dbReference type="EMBL" id="KPL53046.1"/>
    </source>
</evidence>
<comment type="caution">
    <text evidence="9">The sequence shown here is derived from an EMBL/GenBank/DDBJ whole genome shotgun (WGS) entry which is preliminary data.</text>
</comment>
<dbReference type="PANTHER" id="PTHR30193:SF37">
    <property type="entry name" value="INNER MEMBRANE ABC TRANSPORTER PERMEASE PROTEIN YCJO"/>
    <property type="match status" value="1"/>
</dbReference>
<evidence type="ECO:0000256" key="4">
    <source>
        <dbReference type="ARBA" id="ARBA00022692"/>
    </source>
</evidence>
<dbReference type="STRING" id="665126.ABB55_13135"/>
<keyword evidence="5 7" id="KW-1133">Transmembrane helix</keyword>
<comment type="subcellular location">
    <subcellularLocation>
        <location evidence="1 7">Cell membrane</location>
        <topology evidence="1 7">Multi-pass membrane protein</topology>
    </subcellularLocation>
</comment>
<dbReference type="InterPro" id="IPR035906">
    <property type="entry name" value="MetI-like_sf"/>
</dbReference>
<evidence type="ECO:0000256" key="1">
    <source>
        <dbReference type="ARBA" id="ARBA00004651"/>
    </source>
</evidence>
<dbReference type="GO" id="GO:0055085">
    <property type="term" value="P:transmembrane transport"/>
    <property type="evidence" value="ECO:0007669"/>
    <property type="project" value="InterPro"/>
</dbReference>
<dbReference type="Gene3D" id="1.10.3720.10">
    <property type="entry name" value="MetI-like"/>
    <property type="match status" value="1"/>
</dbReference>
<accession>A0A0P6VR44</accession>
<dbReference type="RefSeq" id="WP_054359209.1">
    <property type="nucleotide sequence ID" value="NZ_LJYW01000001.1"/>
</dbReference>
<name>A0A0P6VR44_9HYPH</name>
<protein>
    <submittedName>
        <fullName evidence="9">ABC transporter permease</fullName>
    </submittedName>
</protein>
<organism evidence="9 10">
    <name type="scientific">Prosthecodimorpha hirschii</name>
    <dbReference type="NCBI Taxonomy" id="665126"/>
    <lineage>
        <taxon>Bacteria</taxon>
        <taxon>Pseudomonadati</taxon>
        <taxon>Pseudomonadota</taxon>
        <taxon>Alphaproteobacteria</taxon>
        <taxon>Hyphomicrobiales</taxon>
        <taxon>Ancalomicrobiaceae</taxon>
        <taxon>Prosthecodimorpha</taxon>
    </lineage>
</organism>
<keyword evidence="2 7" id="KW-0813">Transport</keyword>
<feature type="domain" description="ABC transmembrane type-1" evidence="8">
    <location>
        <begin position="83"/>
        <end position="296"/>
    </location>
</feature>
<dbReference type="GO" id="GO:0005886">
    <property type="term" value="C:plasma membrane"/>
    <property type="evidence" value="ECO:0007669"/>
    <property type="project" value="UniProtKB-SubCell"/>
</dbReference>
<feature type="transmembrane region" description="Helical" evidence="7">
    <location>
        <begin position="216"/>
        <end position="240"/>
    </location>
</feature>
<evidence type="ECO:0000256" key="5">
    <source>
        <dbReference type="ARBA" id="ARBA00022989"/>
    </source>
</evidence>
<keyword evidence="4 7" id="KW-0812">Transmembrane</keyword>
<dbReference type="PROSITE" id="PS50928">
    <property type="entry name" value="ABC_TM1"/>
    <property type="match status" value="1"/>
</dbReference>
<dbReference type="InterPro" id="IPR051393">
    <property type="entry name" value="ABC_transporter_permease"/>
</dbReference>
<evidence type="ECO:0000313" key="10">
    <source>
        <dbReference type="Proteomes" id="UP000048984"/>
    </source>
</evidence>
<dbReference type="EMBL" id="LJYW01000001">
    <property type="protein sequence ID" value="KPL53046.1"/>
    <property type="molecule type" value="Genomic_DNA"/>
</dbReference>
<feature type="transmembrane region" description="Helical" evidence="7">
    <location>
        <begin position="24"/>
        <end position="52"/>
    </location>
</feature>
<dbReference type="PANTHER" id="PTHR30193">
    <property type="entry name" value="ABC TRANSPORTER PERMEASE PROTEIN"/>
    <property type="match status" value="1"/>
</dbReference>
<reference evidence="9 10" key="1">
    <citation type="submission" date="2015-09" db="EMBL/GenBank/DDBJ databases">
        <authorList>
            <person name="Jackson K.R."/>
            <person name="Lunt B.L."/>
            <person name="Fisher J.N.B."/>
            <person name="Gardner A.V."/>
            <person name="Bailey M.E."/>
            <person name="Deus L.M."/>
            <person name="Earl A.S."/>
            <person name="Gibby P.D."/>
            <person name="Hartmann K.A."/>
            <person name="Liu J.E."/>
            <person name="Manci A.M."/>
            <person name="Nielsen D.A."/>
            <person name="Solomon M.B."/>
            <person name="Breakwell D.P."/>
            <person name="Burnett S.H."/>
            <person name="Grose J.H."/>
        </authorList>
    </citation>
    <scope>NUCLEOTIDE SEQUENCE [LARGE SCALE GENOMIC DNA]</scope>
    <source>
        <strain evidence="9 10">16</strain>
    </source>
</reference>
<comment type="similarity">
    <text evidence="7">Belongs to the binding-protein-dependent transport system permease family.</text>
</comment>
<reference evidence="9 10" key="2">
    <citation type="submission" date="2015-10" db="EMBL/GenBank/DDBJ databases">
        <title>Draft Genome Sequence of Prosthecomicrobium hirschii ATCC 27832.</title>
        <authorList>
            <person name="Daniel J."/>
            <person name="Givan S.A."/>
            <person name="Brun Y.V."/>
            <person name="Brown P.J."/>
        </authorList>
    </citation>
    <scope>NUCLEOTIDE SEQUENCE [LARGE SCALE GENOMIC DNA]</scope>
    <source>
        <strain evidence="9 10">16</strain>
    </source>
</reference>
<proteinExistence type="inferred from homology"/>
<dbReference type="SUPFAM" id="SSF161098">
    <property type="entry name" value="MetI-like"/>
    <property type="match status" value="1"/>
</dbReference>
<evidence type="ECO:0000256" key="6">
    <source>
        <dbReference type="ARBA" id="ARBA00023136"/>
    </source>
</evidence>
<feature type="transmembrane region" description="Helical" evidence="7">
    <location>
        <begin position="275"/>
        <end position="295"/>
    </location>
</feature>
<evidence type="ECO:0000256" key="7">
    <source>
        <dbReference type="RuleBase" id="RU363032"/>
    </source>
</evidence>
<dbReference type="AlphaFoldDB" id="A0A0P6VR44"/>
<evidence type="ECO:0000256" key="3">
    <source>
        <dbReference type="ARBA" id="ARBA00022475"/>
    </source>
</evidence>
<evidence type="ECO:0000256" key="2">
    <source>
        <dbReference type="ARBA" id="ARBA00022448"/>
    </source>
</evidence>